<evidence type="ECO:0000313" key="3">
    <source>
        <dbReference type="Proteomes" id="UP000515163"/>
    </source>
</evidence>
<organism evidence="3 4">
    <name type="scientific">Actinia tenebrosa</name>
    <name type="common">Australian red waratah sea anemone</name>
    <dbReference type="NCBI Taxonomy" id="6105"/>
    <lineage>
        <taxon>Eukaryota</taxon>
        <taxon>Metazoa</taxon>
        <taxon>Cnidaria</taxon>
        <taxon>Anthozoa</taxon>
        <taxon>Hexacorallia</taxon>
        <taxon>Actiniaria</taxon>
        <taxon>Actiniidae</taxon>
        <taxon>Actinia</taxon>
    </lineage>
</organism>
<evidence type="ECO:0000259" key="2">
    <source>
        <dbReference type="PROSITE" id="PS51144"/>
    </source>
</evidence>
<accession>A0A6P8IYA8</accession>
<reference evidence="4" key="1">
    <citation type="submission" date="2025-08" db="UniProtKB">
        <authorList>
            <consortium name="RefSeq"/>
        </authorList>
    </citation>
    <scope>IDENTIFICATION</scope>
    <source>
        <tissue evidence="4">Tentacle</tissue>
    </source>
</reference>
<dbReference type="PANTHER" id="PTHR18952">
    <property type="entry name" value="CARBONIC ANHYDRASE"/>
    <property type="match status" value="1"/>
</dbReference>
<sequence length="348" mass="37734">MKIYVNIMNNLKALFGLTLFSLATGSIITNKIAAEITGSSGSINKTGVVISSNTGSIIPNKTGSIVTSEVAGGPTWGYGVSGTGVYGPDDWGKMYEKCKGSNQSPIVIFPQATPYKIASKPMAMESDNALGLVTGVLTNNGHTVQFTVNAKGGMVFLAGGPADSANYILSTIQFHVGCTDGSGSEHTLNAIPASAEMQMIFYNKKYKNINNAVIKPDGVTIIAVLFDYYGGYTLYENPTLERLVSFLPNITKPGSSVTLDYDERIELTKLVPDLTQDYPYYYTYRGSLTTPPCYESVTWILLKTHLSISIQQLGQFRQLQGNDGSQLCDNFRPTQPSNNREVTKNFLN</sequence>
<dbReference type="AlphaFoldDB" id="A0A6P8IYA8"/>
<dbReference type="SMART" id="SM01057">
    <property type="entry name" value="Carb_anhydrase"/>
    <property type="match status" value="1"/>
</dbReference>
<dbReference type="GO" id="GO:0004089">
    <property type="term" value="F:carbonate dehydratase activity"/>
    <property type="evidence" value="ECO:0007669"/>
    <property type="project" value="InterPro"/>
</dbReference>
<dbReference type="CDD" id="cd00326">
    <property type="entry name" value="alpha_CA"/>
    <property type="match status" value="1"/>
</dbReference>
<evidence type="ECO:0000313" key="4">
    <source>
        <dbReference type="RefSeq" id="XP_031572152.1"/>
    </source>
</evidence>
<gene>
    <name evidence="4" type="primary">LOC116306267</name>
</gene>
<name>A0A6P8IYA8_ACTTE</name>
<protein>
    <submittedName>
        <fullName evidence="4">Carbonic anhydrase 2-like</fullName>
    </submittedName>
</protein>
<proteinExistence type="inferred from homology"/>
<dbReference type="InterPro" id="IPR036398">
    <property type="entry name" value="CA_dom_sf"/>
</dbReference>
<evidence type="ECO:0000256" key="1">
    <source>
        <dbReference type="ARBA" id="ARBA00010718"/>
    </source>
</evidence>
<dbReference type="KEGG" id="aten:116306267"/>
<dbReference type="GO" id="GO:0006730">
    <property type="term" value="P:one-carbon metabolic process"/>
    <property type="evidence" value="ECO:0007669"/>
    <property type="project" value="TreeGrafter"/>
</dbReference>
<dbReference type="InterPro" id="IPR023561">
    <property type="entry name" value="Carbonic_anhydrase_a-class"/>
</dbReference>
<dbReference type="RefSeq" id="XP_031572152.1">
    <property type="nucleotide sequence ID" value="XM_031716292.1"/>
</dbReference>
<dbReference type="Proteomes" id="UP000515163">
    <property type="component" value="Unplaced"/>
</dbReference>
<dbReference type="Pfam" id="PF00194">
    <property type="entry name" value="Carb_anhydrase"/>
    <property type="match status" value="1"/>
</dbReference>
<dbReference type="GO" id="GO:0008270">
    <property type="term" value="F:zinc ion binding"/>
    <property type="evidence" value="ECO:0007669"/>
    <property type="project" value="InterPro"/>
</dbReference>
<dbReference type="InterPro" id="IPR001148">
    <property type="entry name" value="CA_dom"/>
</dbReference>
<dbReference type="InParanoid" id="A0A6P8IYA8"/>
<keyword evidence="3" id="KW-1185">Reference proteome</keyword>
<dbReference type="PANTHER" id="PTHR18952:SF208">
    <property type="entry name" value="CARBONIC ANHYDRASE XA-RELATED"/>
    <property type="match status" value="1"/>
</dbReference>
<dbReference type="GeneID" id="116306267"/>
<comment type="similarity">
    <text evidence="1">Belongs to the alpha-carbonic anhydrase family.</text>
</comment>
<dbReference type="Gene3D" id="3.10.200.10">
    <property type="entry name" value="Alpha carbonic anhydrase"/>
    <property type="match status" value="1"/>
</dbReference>
<dbReference type="OrthoDB" id="429145at2759"/>
<dbReference type="SUPFAM" id="SSF51069">
    <property type="entry name" value="Carbonic anhydrase"/>
    <property type="match status" value="1"/>
</dbReference>
<dbReference type="PROSITE" id="PS51144">
    <property type="entry name" value="ALPHA_CA_2"/>
    <property type="match status" value="1"/>
</dbReference>
<feature type="domain" description="Alpha-carbonic anhydrase" evidence="2">
    <location>
        <begin position="74"/>
        <end position="346"/>
    </location>
</feature>